<dbReference type="Proteomes" id="UP000199758">
    <property type="component" value="Unassembled WGS sequence"/>
</dbReference>
<dbReference type="GO" id="GO:0050427">
    <property type="term" value="P:3'-phosphoadenosine 5'-phosphosulfate metabolic process"/>
    <property type="evidence" value="ECO:0007669"/>
    <property type="project" value="TreeGrafter"/>
</dbReference>
<gene>
    <name evidence="6" type="primary">cysQ</name>
    <name evidence="8" type="ORF">SAMN04488068_1377</name>
</gene>
<dbReference type="EC" id="3.1.3.7" evidence="6"/>
<accession>A0A1M5MQW0</accession>
<keyword evidence="6 7" id="KW-0479">Metal-binding</keyword>
<dbReference type="SUPFAM" id="SSF56655">
    <property type="entry name" value="Carbohydrate phosphatase"/>
    <property type="match status" value="1"/>
</dbReference>
<dbReference type="Pfam" id="PF00459">
    <property type="entry name" value="Inositol_P"/>
    <property type="match status" value="1"/>
</dbReference>
<proteinExistence type="inferred from homology"/>
<evidence type="ECO:0000256" key="6">
    <source>
        <dbReference type="HAMAP-Rule" id="MF_02095"/>
    </source>
</evidence>
<dbReference type="RefSeq" id="WP_072895838.1">
    <property type="nucleotide sequence ID" value="NZ_FQWZ01000003.1"/>
</dbReference>
<dbReference type="AlphaFoldDB" id="A0A1M5MQW0"/>
<feature type="binding site" evidence="6">
    <location>
        <position position="212"/>
    </location>
    <ligand>
        <name>Mg(2+)</name>
        <dbReference type="ChEBI" id="CHEBI:18420"/>
        <label>2</label>
    </ligand>
</feature>
<dbReference type="GO" id="GO:0008441">
    <property type="term" value="F:3'(2'),5'-bisphosphate nucleotidase activity"/>
    <property type="evidence" value="ECO:0007669"/>
    <property type="project" value="UniProtKB-UniRule"/>
</dbReference>
<dbReference type="Gene3D" id="3.40.190.80">
    <property type="match status" value="1"/>
</dbReference>
<evidence type="ECO:0000256" key="2">
    <source>
        <dbReference type="ARBA" id="ARBA00022475"/>
    </source>
</evidence>
<protein>
    <recommendedName>
        <fullName evidence="6">3'(2'),5'-bisphosphate nucleotidase CysQ</fullName>
        <ecNumber evidence="6">3.1.3.7</ecNumber>
    </recommendedName>
    <alternativeName>
        <fullName evidence="6">3'(2'),5-bisphosphonucleoside 3'(2')-phosphohydrolase</fullName>
    </alternativeName>
    <alternativeName>
        <fullName evidence="6">3'-phosphoadenosine 5'-phosphate phosphatase</fullName>
        <shortName evidence="6">PAP phosphatase</shortName>
    </alternativeName>
</protein>
<evidence type="ECO:0000256" key="7">
    <source>
        <dbReference type="PIRSR" id="PIRSR600760-2"/>
    </source>
</evidence>
<feature type="binding site" evidence="6">
    <location>
        <position position="68"/>
    </location>
    <ligand>
        <name>substrate</name>
    </ligand>
</feature>
<dbReference type="InterPro" id="IPR000760">
    <property type="entry name" value="Inositol_monophosphatase-like"/>
</dbReference>
<organism evidence="8 9">
    <name type="scientific">Hydrocarboniphaga daqingensis</name>
    <dbReference type="NCBI Taxonomy" id="490188"/>
    <lineage>
        <taxon>Bacteria</taxon>
        <taxon>Pseudomonadati</taxon>
        <taxon>Pseudomonadota</taxon>
        <taxon>Gammaproteobacteria</taxon>
        <taxon>Nevskiales</taxon>
        <taxon>Nevskiaceae</taxon>
        <taxon>Hydrocarboniphaga</taxon>
    </lineage>
</organism>
<feature type="binding site" evidence="6">
    <location>
        <position position="90"/>
    </location>
    <ligand>
        <name>Mg(2+)</name>
        <dbReference type="ChEBI" id="CHEBI:18420"/>
        <label>1</label>
    </ligand>
</feature>
<comment type="cofactor">
    <cofactor evidence="6 7">
        <name>Mg(2+)</name>
        <dbReference type="ChEBI" id="CHEBI:18420"/>
    </cofactor>
</comment>
<evidence type="ECO:0000256" key="5">
    <source>
        <dbReference type="ARBA" id="ARBA00023136"/>
    </source>
</evidence>
<name>A0A1M5MQW0_9GAMM</name>
<dbReference type="PANTHER" id="PTHR43028:SF5">
    <property type="entry name" value="3'(2'),5'-BISPHOSPHATE NUCLEOTIDASE 1"/>
    <property type="match status" value="1"/>
</dbReference>
<keyword evidence="3 6" id="KW-0997">Cell inner membrane</keyword>
<feature type="binding site" evidence="6">
    <location>
        <begin position="90"/>
        <end position="93"/>
    </location>
    <ligand>
        <name>substrate</name>
    </ligand>
</feature>
<keyword evidence="4 6" id="KW-0378">Hydrolase</keyword>
<evidence type="ECO:0000256" key="1">
    <source>
        <dbReference type="ARBA" id="ARBA00005289"/>
    </source>
</evidence>
<keyword evidence="9" id="KW-1185">Reference proteome</keyword>
<reference evidence="8 9" key="1">
    <citation type="submission" date="2016-11" db="EMBL/GenBank/DDBJ databases">
        <authorList>
            <person name="Jaros S."/>
            <person name="Januszkiewicz K."/>
            <person name="Wedrychowicz H."/>
        </authorList>
    </citation>
    <scope>NUCLEOTIDE SEQUENCE [LARGE SCALE GENOMIC DNA]</scope>
    <source>
        <strain evidence="8 9">CGMCC 1.7049</strain>
    </source>
</reference>
<dbReference type="HAMAP" id="MF_02095">
    <property type="entry name" value="CysQ"/>
    <property type="match status" value="1"/>
</dbReference>
<dbReference type="PRINTS" id="PR00377">
    <property type="entry name" value="IMPHPHTASES"/>
</dbReference>
<feature type="binding site" evidence="7">
    <location>
        <position position="212"/>
    </location>
    <ligand>
        <name>Mg(2+)</name>
        <dbReference type="ChEBI" id="CHEBI:18420"/>
        <label>1</label>
        <note>catalytic</note>
    </ligand>
</feature>
<dbReference type="EMBL" id="FQWZ01000003">
    <property type="protein sequence ID" value="SHG79153.1"/>
    <property type="molecule type" value="Genomic_DNA"/>
</dbReference>
<sequence>MKAVDLLQAVLDIAVEAGRRIMDVRGSADVGITEKADHSPLTRADMAAHQYIASTLAALTPTIPLLSEEDADIDFAVRRLWSRYWLVDPLDGTKEFIGGNADFTVNIALIEDGYPVLGVIVAPALGLQYFAAQGGGAFQIRDGRLSVLHTRPVPARPVYVVSRSHRNPELEAFLAAAPDHEARSRGSSLKFCQIASGEADLYPRTGPTSEWDTAAGQCIAEQAGALVLRLPDLSRLRYNQKASLLNPLFAVIGDSDHDWKPLLATITA</sequence>
<comment type="similarity">
    <text evidence="1 6">Belongs to the inositol monophosphatase superfamily. CysQ family.</text>
</comment>
<feature type="binding site" evidence="6">
    <location>
        <position position="68"/>
    </location>
    <ligand>
        <name>Mg(2+)</name>
        <dbReference type="ChEBI" id="CHEBI:18420"/>
        <label>1</label>
    </ligand>
</feature>
<comment type="catalytic activity">
    <reaction evidence="6">
        <text>adenosine 3',5'-bisphosphate + H2O = AMP + phosphate</text>
        <dbReference type="Rhea" id="RHEA:10040"/>
        <dbReference type="ChEBI" id="CHEBI:15377"/>
        <dbReference type="ChEBI" id="CHEBI:43474"/>
        <dbReference type="ChEBI" id="CHEBI:58343"/>
        <dbReference type="ChEBI" id="CHEBI:456215"/>
        <dbReference type="EC" id="3.1.3.7"/>
    </reaction>
</comment>
<feature type="binding site" evidence="7">
    <location>
        <position position="88"/>
    </location>
    <ligand>
        <name>Mg(2+)</name>
        <dbReference type="ChEBI" id="CHEBI:18420"/>
        <label>1</label>
        <note>catalytic</note>
    </ligand>
</feature>
<dbReference type="GO" id="GO:0000287">
    <property type="term" value="F:magnesium ion binding"/>
    <property type="evidence" value="ECO:0007669"/>
    <property type="project" value="UniProtKB-UniRule"/>
</dbReference>
<feature type="binding site" evidence="6">
    <location>
        <position position="88"/>
    </location>
    <ligand>
        <name>Mg(2+)</name>
        <dbReference type="ChEBI" id="CHEBI:18420"/>
        <label>1</label>
    </ligand>
</feature>
<dbReference type="PANTHER" id="PTHR43028">
    <property type="entry name" value="3'(2'),5'-BISPHOSPHATE NUCLEOTIDASE 1"/>
    <property type="match status" value="1"/>
</dbReference>
<dbReference type="GO" id="GO:0046854">
    <property type="term" value="P:phosphatidylinositol phosphate biosynthetic process"/>
    <property type="evidence" value="ECO:0007669"/>
    <property type="project" value="InterPro"/>
</dbReference>
<feature type="binding site" evidence="6">
    <location>
        <position position="212"/>
    </location>
    <ligand>
        <name>substrate</name>
    </ligand>
</feature>
<evidence type="ECO:0000256" key="3">
    <source>
        <dbReference type="ARBA" id="ARBA00022519"/>
    </source>
</evidence>
<feature type="binding site" evidence="7">
    <location>
        <position position="91"/>
    </location>
    <ligand>
        <name>Mg(2+)</name>
        <dbReference type="ChEBI" id="CHEBI:18420"/>
        <label>1</label>
        <note>catalytic</note>
    </ligand>
</feature>
<keyword evidence="6 7" id="KW-0460">Magnesium</keyword>
<feature type="binding site" evidence="6">
    <location>
        <position position="91"/>
    </location>
    <ligand>
        <name>Mg(2+)</name>
        <dbReference type="ChEBI" id="CHEBI:18420"/>
        <label>2</label>
    </ligand>
</feature>
<dbReference type="InterPro" id="IPR050725">
    <property type="entry name" value="CysQ/Inositol_MonoPase"/>
</dbReference>
<dbReference type="STRING" id="490188.SAMN04488068_1377"/>
<dbReference type="GO" id="GO:0000103">
    <property type="term" value="P:sulfate assimilation"/>
    <property type="evidence" value="ECO:0007669"/>
    <property type="project" value="TreeGrafter"/>
</dbReference>
<evidence type="ECO:0000313" key="9">
    <source>
        <dbReference type="Proteomes" id="UP000199758"/>
    </source>
</evidence>
<comment type="subcellular location">
    <subcellularLocation>
        <location evidence="6">Cell inner membrane</location>
        <topology evidence="6">Peripheral membrane protein</topology>
        <orientation evidence="6">Cytoplasmic side</orientation>
    </subcellularLocation>
</comment>
<dbReference type="CDD" id="cd01638">
    <property type="entry name" value="CysQ"/>
    <property type="match status" value="1"/>
</dbReference>
<dbReference type="OrthoDB" id="9785695at2"/>
<evidence type="ECO:0000256" key="4">
    <source>
        <dbReference type="ARBA" id="ARBA00022801"/>
    </source>
</evidence>
<keyword evidence="5 6" id="KW-0472">Membrane</keyword>
<dbReference type="PROSITE" id="PS00630">
    <property type="entry name" value="IMP_2"/>
    <property type="match status" value="1"/>
</dbReference>
<keyword evidence="2 6" id="KW-1003">Cell membrane</keyword>
<dbReference type="NCBIfam" id="TIGR01331">
    <property type="entry name" value="bisphos_cysQ"/>
    <property type="match status" value="1"/>
</dbReference>
<evidence type="ECO:0000313" key="8">
    <source>
        <dbReference type="EMBL" id="SHG79153.1"/>
    </source>
</evidence>
<feature type="binding site" evidence="6">
    <location>
        <position position="88"/>
    </location>
    <ligand>
        <name>Mg(2+)</name>
        <dbReference type="ChEBI" id="CHEBI:18420"/>
        <label>2</label>
    </ligand>
</feature>
<feature type="binding site" evidence="7">
    <location>
        <position position="90"/>
    </location>
    <ligand>
        <name>Mg(2+)</name>
        <dbReference type="ChEBI" id="CHEBI:18420"/>
        <label>2</label>
    </ligand>
</feature>
<feature type="binding site" evidence="7">
    <location>
        <position position="68"/>
    </location>
    <ligand>
        <name>Mg(2+)</name>
        <dbReference type="ChEBI" id="CHEBI:18420"/>
        <label>1</label>
        <note>catalytic</note>
    </ligand>
</feature>
<dbReference type="GO" id="GO:0005886">
    <property type="term" value="C:plasma membrane"/>
    <property type="evidence" value="ECO:0007669"/>
    <property type="project" value="UniProtKB-SubCell"/>
</dbReference>
<dbReference type="InterPro" id="IPR006240">
    <property type="entry name" value="CysQ"/>
</dbReference>
<dbReference type="InterPro" id="IPR020550">
    <property type="entry name" value="Inositol_monophosphatase_CS"/>
</dbReference>
<comment type="function">
    <text evidence="6">Converts adenosine-3',5'-bisphosphate (PAP) to AMP.</text>
</comment>
<dbReference type="Gene3D" id="3.30.540.10">
    <property type="entry name" value="Fructose-1,6-Bisphosphatase, subunit A, domain 1"/>
    <property type="match status" value="1"/>
</dbReference>